<evidence type="ECO:0000256" key="1">
    <source>
        <dbReference type="ARBA" id="ARBA00001946"/>
    </source>
</evidence>
<dbReference type="Proteomes" id="UP001595859">
    <property type="component" value="Unassembled WGS sequence"/>
</dbReference>
<evidence type="ECO:0000256" key="3">
    <source>
        <dbReference type="ARBA" id="ARBA00022457"/>
    </source>
</evidence>
<name>A0ABV9RX62_9PSEU</name>
<evidence type="ECO:0000256" key="6">
    <source>
        <dbReference type="ARBA" id="ARBA00022763"/>
    </source>
</evidence>
<dbReference type="InterPro" id="IPR015797">
    <property type="entry name" value="NUDIX_hydrolase-like_dom_sf"/>
</dbReference>
<dbReference type="PANTHER" id="PTHR47707">
    <property type="entry name" value="8-OXO-DGTP DIPHOSPHATASE"/>
    <property type="match status" value="1"/>
</dbReference>
<dbReference type="EC" id="3.6.1.55" evidence="11"/>
<keyword evidence="8" id="KW-0460">Magnesium</keyword>
<evidence type="ECO:0000256" key="9">
    <source>
        <dbReference type="ARBA" id="ARBA00023204"/>
    </source>
</evidence>
<gene>
    <name evidence="13" type="ORF">ACFPCV_06765</name>
</gene>
<comment type="caution">
    <text evidence="13">The sequence shown here is derived from an EMBL/GenBank/DDBJ whole genome shotgun (WGS) entry which is preliminary data.</text>
</comment>
<keyword evidence="4" id="KW-0235">DNA replication</keyword>
<sequence length="242" mass="25470">MAGADVILSTTTLVDVPRRIVSAALPVHDFPLLGGWFRVVSVAVEGWSAVAVRGPRSFRLAVRLTTTPAGTDVTCSATFRAPGGPLAHRSRVLSALTSLAEGIRTRALALAGAPVIVGTAIVRGRRLLAQQRSYPADAAGLWELPGGRVEPGESDADAVVRECAEELGVLVEVGAPVGPDVALPKGKLLRIHRATIVGDARPHPHDHADLRWLTAGQLGTVPWLPADRVLLPALRQLLRGLP</sequence>
<keyword evidence="14" id="KW-1185">Reference proteome</keyword>
<dbReference type="InterPro" id="IPR000086">
    <property type="entry name" value="NUDIX_hydrolase_dom"/>
</dbReference>
<evidence type="ECO:0000313" key="13">
    <source>
        <dbReference type="EMBL" id="MFC4853198.1"/>
    </source>
</evidence>
<evidence type="ECO:0000313" key="14">
    <source>
        <dbReference type="Proteomes" id="UP001595859"/>
    </source>
</evidence>
<keyword evidence="5" id="KW-0479">Metal-binding</keyword>
<dbReference type="RefSeq" id="WP_378055174.1">
    <property type="nucleotide sequence ID" value="NZ_JBHSIS010000003.1"/>
</dbReference>
<proteinExistence type="inferred from homology"/>
<dbReference type="SUPFAM" id="SSF55811">
    <property type="entry name" value="Nudix"/>
    <property type="match status" value="1"/>
</dbReference>
<feature type="domain" description="Nudix hydrolase" evidence="12">
    <location>
        <begin position="112"/>
        <end position="238"/>
    </location>
</feature>
<keyword evidence="7 13" id="KW-0378">Hydrolase</keyword>
<dbReference type="PROSITE" id="PS51462">
    <property type="entry name" value="NUDIX"/>
    <property type="match status" value="1"/>
</dbReference>
<evidence type="ECO:0000259" key="12">
    <source>
        <dbReference type="PROSITE" id="PS51462"/>
    </source>
</evidence>
<dbReference type="GO" id="GO:0016787">
    <property type="term" value="F:hydrolase activity"/>
    <property type="evidence" value="ECO:0007669"/>
    <property type="project" value="UniProtKB-KW"/>
</dbReference>
<dbReference type="PANTHER" id="PTHR47707:SF1">
    <property type="entry name" value="NUDIX HYDROLASE FAMILY PROTEIN"/>
    <property type="match status" value="1"/>
</dbReference>
<accession>A0ABV9RX62</accession>
<evidence type="ECO:0000256" key="5">
    <source>
        <dbReference type="ARBA" id="ARBA00022723"/>
    </source>
</evidence>
<dbReference type="EMBL" id="JBHSIS010000003">
    <property type="protein sequence ID" value="MFC4853198.1"/>
    <property type="molecule type" value="Genomic_DNA"/>
</dbReference>
<keyword evidence="6" id="KW-0227">DNA damage</keyword>
<evidence type="ECO:0000256" key="2">
    <source>
        <dbReference type="ARBA" id="ARBA00005582"/>
    </source>
</evidence>
<dbReference type="Gene3D" id="3.90.79.10">
    <property type="entry name" value="Nucleoside Triphosphate Pyrophosphohydrolase"/>
    <property type="match status" value="1"/>
</dbReference>
<comment type="cofactor">
    <cofactor evidence="1">
        <name>Mg(2+)</name>
        <dbReference type="ChEBI" id="CHEBI:18420"/>
    </cofactor>
</comment>
<reference evidence="14" key="1">
    <citation type="journal article" date="2019" name="Int. J. Syst. Evol. Microbiol.">
        <title>The Global Catalogue of Microorganisms (GCM) 10K type strain sequencing project: providing services to taxonomists for standard genome sequencing and annotation.</title>
        <authorList>
            <consortium name="The Broad Institute Genomics Platform"/>
            <consortium name="The Broad Institute Genome Sequencing Center for Infectious Disease"/>
            <person name="Wu L."/>
            <person name="Ma J."/>
        </authorList>
    </citation>
    <scope>NUCLEOTIDE SEQUENCE [LARGE SCALE GENOMIC DNA]</scope>
    <source>
        <strain evidence="14">ZS-22-S1</strain>
    </source>
</reference>
<evidence type="ECO:0000256" key="8">
    <source>
        <dbReference type="ARBA" id="ARBA00022842"/>
    </source>
</evidence>
<keyword evidence="3" id="KW-0515">Mutator protein</keyword>
<keyword evidence="9" id="KW-0234">DNA repair</keyword>
<dbReference type="InterPro" id="IPR020476">
    <property type="entry name" value="Nudix_hydrolase"/>
</dbReference>
<evidence type="ECO:0000256" key="7">
    <source>
        <dbReference type="ARBA" id="ARBA00022801"/>
    </source>
</evidence>
<evidence type="ECO:0000256" key="11">
    <source>
        <dbReference type="ARBA" id="ARBA00038905"/>
    </source>
</evidence>
<dbReference type="Pfam" id="PF00293">
    <property type="entry name" value="NUDIX"/>
    <property type="match status" value="1"/>
</dbReference>
<comment type="catalytic activity">
    <reaction evidence="10">
        <text>8-oxo-dGTP + H2O = 8-oxo-dGMP + diphosphate + H(+)</text>
        <dbReference type="Rhea" id="RHEA:31575"/>
        <dbReference type="ChEBI" id="CHEBI:15377"/>
        <dbReference type="ChEBI" id="CHEBI:15378"/>
        <dbReference type="ChEBI" id="CHEBI:33019"/>
        <dbReference type="ChEBI" id="CHEBI:63224"/>
        <dbReference type="ChEBI" id="CHEBI:77896"/>
        <dbReference type="EC" id="3.6.1.55"/>
    </reaction>
</comment>
<evidence type="ECO:0000256" key="4">
    <source>
        <dbReference type="ARBA" id="ARBA00022705"/>
    </source>
</evidence>
<organism evidence="13 14">
    <name type="scientific">Actinophytocola glycyrrhizae</name>
    <dbReference type="NCBI Taxonomy" id="2044873"/>
    <lineage>
        <taxon>Bacteria</taxon>
        <taxon>Bacillati</taxon>
        <taxon>Actinomycetota</taxon>
        <taxon>Actinomycetes</taxon>
        <taxon>Pseudonocardiales</taxon>
        <taxon>Pseudonocardiaceae</taxon>
    </lineage>
</organism>
<comment type="similarity">
    <text evidence="2">Belongs to the Nudix hydrolase family.</text>
</comment>
<protein>
    <recommendedName>
        <fullName evidence="11">8-oxo-dGTP diphosphatase</fullName>
        <ecNumber evidence="11">3.6.1.55</ecNumber>
    </recommendedName>
</protein>
<dbReference type="InterPro" id="IPR047127">
    <property type="entry name" value="MutT-like"/>
</dbReference>
<evidence type="ECO:0000256" key="10">
    <source>
        <dbReference type="ARBA" id="ARBA00035861"/>
    </source>
</evidence>
<dbReference type="CDD" id="cd03425">
    <property type="entry name" value="NUDIX_MutT_NudA_like"/>
    <property type="match status" value="1"/>
</dbReference>
<dbReference type="PRINTS" id="PR00502">
    <property type="entry name" value="NUDIXFAMILY"/>
</dbReference>